<organism evidence="1 2">
    <name type="scientific">Camellia sinensis</name>
    <name type="common">Tea plant</name>
    <name type="synonym">Thea sinensis</name>
    <dbReference type="NCBI Taxonomy" id="4442"/>
    <lineage>
        <taxon>Eukaryota</taxon>
        <taxon>Viridiplantae</taxon>
        <taxon>Streptophyta</taxon>
        <taxon>Embryophyta</taxon>
        <taxon>Tracheophyta</taxon>
        <taxon>Spermatophyta</taxon>
        <taxon>Magnoliopsida</taxon>
        <taxon>eudicotyledons</taxon>
        <taxon>Gunneridae</taxon>
        <taxon>Pentapetalae</taxon>
        <taxon>asterids</taxon>
        <taxon>Ericales</taxon>
        <taxon>Theaceae</taxon>
        <taxon>Camellia</taxon>
    </lineage>
</organism>
<reference evidence="1 2" key="2">
    <citation type="submission" date="2020-07" db="EMBL/GenBank/DDBJ databases">
        <title>Genome assembly of wild tea tree DASZ reveals pedigree and selection history of tea varieties.</title>
        <authorList>
            <person name="Zhang W."/>
        </authorList>
    </citation>
    <scope>NUCLEOTIDE SEQUENCE [LARGE SCALE GENOMIC DNA]</scope>
    <source>
        <strain evidence="2">cv. G240</strain>
        <tissue evidence="1">Leaf</tissue>
    </source>
</reference>
<dbReference type="EMBL" id="JACBKZ010000005">
    <property type="protein sequence ID" value="KAF5950745.1"/>
    <property type="molecule type" value="Genomic_DNA"/>
</dbReference>
<gene>
    <name evidence="1" type="ORF">HYC85_012738</name>
</gene>
<protein>
    <submittedName>
        <fullName evidence="1">Uncharacterized protein</fullName>
    </submittedName>
</protein>
<evidence type="ECO:0000313" key="2">
    <source>
        <dbReference type="Proteomes" id="UP000593564"/>
    </source>
</evidence>
<evidence type="ECO:0000313" key="1">
    <source>
        <dbReference type="EMBL" id="KAF5950745.1"/>
    </source>
</evidence>
<dbReference type="AlphaFoldDB" id="A0A7J7HDN6"/>
<name>A0A7J7HDN6_CAMSI</name>
<comment type="caution">
    <text evidence="1">The sequence shown here is derived from an EMBL/GenBank/DDBJ whole genome shotgun (WGS) entry which is preliminary data.</text>
</comment>
<keyword evidence="2" id="KW-1185">Reference proteome</keyword>
<proteinExistence type="predicted"/>
<sequence length="150" mass="16878">MGYLSSMFNGLARSLLIKKGQNSGNCGGREAADAMVREAKKNELILRSSSIVNVDASNNFASVFSRRGEKGVNQDCSVVWEEFGCQEDMMFCRVLMGMVRGDISWQRWSARAWDSPFERQTRLTLERQKRRSSAGCTLPEVLQTMVPTRA</sequence>
<accession>A0A7J7HDN6</accession>
<dbReference type="Proteomes" id="UP000593564">
    <property type="component" value="Unassembled WGS sequence"/>
</dbReference>
<reference evidence="2" key="1">
    <citation type="journal article" date="2020" name="Nat. Commun.">
        <title>Genome assembly of wild tea tree DASZ reveals pedigree and selection history of tea varieties.</title>
        <authorList>
            <person name="Zhang W."/>
            <person name="Zhang Y."/>
            <person name="Qiu H."/>
            <person name="Guo Y."/>
            <person name="Wan H."/>
            <person name="Zhang X."/>
            <person name="Scossa F."/>
            <person name="Alseekh S."/>
            <person name="Zhang Q."/>
            <person name="Wang P."/>
            <person name="Xu L."/>
            <person name="Schmidt M.H."/>
            <person name="Jia X."/>
            <person name="Li D."/>
            <person name="Zhu A."/>
            <person name="Guo F."/>
            <person name="Chen W."/>
            <person name="Ni D."/>
            <person name="Usadel B."/>
            <person name="Fernie A.R."/>
            <person name="Wen W."/>
        </authorList>
    </citation>
    <scope>NUCLEOTIDE SEQUENCE [LARGE SCALE GENOMIC DNA]</scope>
    <source>
        <strain evidence="2">cv. G240</strain>
    </source>
</reference>